<dbReference type="InterPro" id="IPR001670">
    <property type="entry name" value="ADH_Fe/GldA"/>
</dbReference>
<evidence type="ECO:0000313" key="7">
    <source>
        <dbReference type="Proteomes" id="UP000006346"/>
    </source>
</evidence>
<dbReference type="OrthoDB" id="5445534at2"/>
<dbReference type="PANTHER" id="PTHR11496">
    <property type="entry name" value="ALCOHOL DEHYDROGENASE"/>
    <property type="match status" value="1"/>
</dbReference>
<evidence type="ECO:0000259" key="4">
    <source>
        <dbReference type="Pfam" id="PF00465"/>
    </source>
</evidence>
<keyword evidence="3" id="KW-0520">NAD</keyword>
<dbReference type="PATRIC" id="fig|768706.3.peg.2982"/>
<feature type="domain" description="Fe-containing alcohol dehydrogenase-like C-terminal" evidence="5">
    <location>
        <begin position="200"/>
        <end position="354"/>
    </location>
</feature>
<evidence type="ECO:0000259" key="5">
    <source>
        <dbReference type="Pfam" id="PF25137"/>
    </source>
</evidence>
<evidence type="ECO:0000256" key="1">
    <source>
        <dbReference type="ARBA" id="ARBA00007358"/>
    </source>
</evidence>
<sequence>MATPKYFNWEYYSKLEVGSGCRTFIPQRFQQMGSRRIALITDPGIRQAGIVDKIMDVIEAQNVVKVVGIYDKIQQDALMGIINDCARWCRELAVDGLLAVGGGSVLDSVKGVKAMIGLKATDIRHIMPNNLGLYKDIAQPLGIPHIAVATTAGTGSETSTGAVIFNEFDKVKGVLQHPFTAAEYAFLDPDLTVGLPPHLTAFTGFDALCHAVEAVASPETNCMIDAFSIQAIKLIDEFLPIAVQDGKNLEARTKMLIASNMAIMSFVMAGGICPIHNFAHAVGAHLRIPHGEANAVLMPVVMESFPAFYLPHVDVLADAFGVKKEGKSSQELVADCAQALRDLQTKCGVNSKFTPKLDAKGLETLFALVKSDPAGFKFPLPDDVVKATLEASFNKA</sequence>
<dbReference type="Pfam" id="PF00465">
    <property type="entry name" value="Fe-ADH"/>
    <property type="match status" value="1"/>
</dbReference>
<dbReference type="GO" id="GO:0046872">
    <property type="term" value="F:metal ion binding"/>
    <property type="evidence" value="ECO:0007669"/>
    <property type="project" value="InterPro"/>
</dbReference>
<dbReference type="InterPro" id="IPR056798">
    <property type="entry name" value="ADH_Fe_C"/>
</dbReference>
<dbReference type="STRING" id="768706.Desor_2969"/>
<feature type="domain" description="Alcohol dehydrogenase iron-type/glycerol dehydrogenase GldA" evidence="4">
    <location>
        <begin position="15"/>
        <end position="189"/>
    </location>
</feature>
<dbReference type="PROSITE" id="PS00913">
    <property type="entry name" value="ADH_IRON_1"/>
    <property type="match status" value="1"/>
</dbReference>
<dbReference type="PANTHER" id="PTHR11496:SF102">
    <property type="entry name" value="ALCOHOL DEHYDROGENASE 4"/>
    <property type="match status" value="1"/>
</dbReference>
<dbReference type="Gene3D" id="1.20.1090.10">
    <property type="entry name" value="Dehydroquinate synthase-like - alpha domain"/>
    <property type="match status" value="1"/>
</dbReference>
<dbReference type="SUPFAM" id="SSF56796">
    <property type="entry name" value="Dehydroquinate synthase-like"/>
    <property type="match status" value="1"/>
</dbReference>
<protein>
    <submittedName>
        <fullName evidence="6">Alcohol dehydrogenase, class IV</fullName>
    </submittedName>
</protein>
<keyword evidence="7" id="KW-1185">Reference proteome</keyword>
<accession>G7WGQ9</accession>
<dbReference type="FunFam" id="3.40.50.1970:FF:000003">
    <property type="entry name" value="Alcohol dehydrogenase, iron-containing"/>
    <property type="match status" value="1"/>
</dbReference>
<dbReference type="AlphaFoldDB" id="G7WGQ9"/>
<reference evidence="7" key="1">
    <citation type="submission" date="2011-11" db="EMBL/GenBank/DDBJ databases">
        <title>Complete sequence of Desulfosporosinus orientis DSM 765.</title>
        <authorList>
            <person name="Lucas S."/>
            <person name="Han J."/>
            <person name="Lapidus A."/>
            <person name="Cheng J.-F."/>
            <person name="Goodwin L."/>
            <person name="Pitluck S."/>
            <person name="Peters L."/>
            <person name="Ovchinnikova G."/>
            <person name="Teshima H."/>
            <person name="Detter J.C."/>
            <person name="Han C."/>
            <person name="Tapia R."/>
            <person name="Land M."/>
            <person name="Hauser L."/>
            <person name="Kyrpides N."/>
            <person name="Ivanova N."/>
            <person name="Pagani I."/>
            <person name="Pester M."/>
            <person name="Spring S."/>
            <person name="Ollivier B."/>
            <person name="Rattei T."/>
            <person name="Klenk H.-P."/>
            <person name="Wagner M."/>
            <person name="Loy A."/>
            <person name="Woyke T."/>
        </authorList>
    </citation>
    <scope>NUCLEOTIDE SEQUENCE [LARGE SCALE GENOMIC DNA]</scope>
    <source>
        <strain evidence="7">ATCC 19365 / DSM 765 / NCIMB 8382 / VKM B-1628</strain>
    </source>
</reference>
<dbReference type="GO" id="GO:0004022">
    <property type="term" value="F:alcohol dehydrogenase (NAD+) activity"/>
    <property type="evidence" value="ECO:0007669"/>
    <property type="project" value="UniProtKB-ARBA"/>
</dbReference>
<dbReference type="Proteomes" id="UP000006346">
    <property type="component" value="Chromosome"/>
</dbReference>
<dbReference type="Gene3D" id="3.40.50.1970">
    <property type="match status" value="1"/>
</dbReference>
<comment type="similarity">
    <text evidence="1">Belongs to the iron-containing alcohol dehydrogenase family.</text>
</comment>
<organism evidence="6 7">
    <name type="scientific">Desulfosporosinus orientis (strain ATCC 19365 / DSM 765 / NCIMB 8382 / VKM B-1628 / Singapore I)</name>
    <name type="common">Desulfotomaculum orientis</name>
    <dbReference type="NCBI Taxonomy" id="768706"/>
    <lineage>
        <taxon>Bacteria</taxon>
        <taxon>Bacillati</taxon>
        <taxon>Bacillota</taxon>
        <taxon>Clostridia</taxon>
        <taxon>Eubacteriales</taxon>
        <taxon>Desulfitobacteriaceae</taxon>
        <taxon>Desulfosporosinus</taxon>
    </lineage>
</organism>
<evidence type="ECO:0000313" key="6">
    <source>
        <dbReference type="EMBL" id="AET68495.1"/>
    </source>
</evidence>
<proteinExistence type="inferred from homology"/>
<keyword evidence="2" id="KW-0560">Oxidoreductase</keyword>
<dbReference type="Pfam" id="PF25137">
    <property type="entry name" value="ADH_Fe_C"/>
    <property type="match status" value="1"/>
</dbReference>
<name>G7WGQ9_DESOD</name>
<gene>
    <name evidence="6" type="ordered locus">Desor_2969</name>
</gene>
<dbReference type="InterPro" id="IPR039697">
    <property type="entry name" value="Alcohol_dehydrogenase_Fe"/>
</dbReference>
<dbReference type="RefSeq" id="WP_014185303.1">
    <property type="nucleotide sequence ID" value="NC_016584.1"/>
</dbReference>
<dbReference type="InterPro" id="IPR018211">
    <property type="entry name" value="ADH_Fe_CS"/>
</dbReference>
<dbReference type="eggNOG" id="COG1454">
    <property type="taxonomic scope" value="Bacteria"/>
</dbReference>
<dbReference type="CDD" id="cd14863">
    <property type="entry name" value="Fe-ADH-like"/>
    <property type="match status" value="1"/>
</dbReference>
<dbReference type="EMBL" id="CP003108">
    <property type="protein sequence ID" value="AET68495.1"/>
    <property type="molecule type" value="Genomic_DNA"/>
</dbReference>
<evidence type="ECO:0000256" key="3">
    <source>
        <dbReference type="ARBA" id="ARBA00023027"/>
    </source>
</evidence>
<reference evidence="6 7" key="2">
    <citation type="journal article" date="2012" name="J. Bacteriol.">
        <title>Complete genome sequences of Desulfosporosinus orientis DSM765T, Desulfosporosinus youngiae DSM17734T, Desulfosporosinus meridiei DSM13257T, and Desulfosporosinus acidiphilus DSM22704T.</title>
        <authorList>
            <person name="Pester M."/>
            <person name="Brambilla E."/>
            <person name="Alazard D."/>
            <person name="Rattei T."/>
            <person name="Weinmaier T."/>
            <person name="Han J."/>
            <person name="Lucas S."/>
            <person name="Lapidus A."/>
            <person name="Cheng J.F."/>
            <person name="Goodwin L."/>
            <person name="Pitluck S."/>
            <person name="Peters L."/>
            <person name="Ovchinnikova G."/>
            <person name="Teshima H."/>
            <person name="Detter J.C."/>
            <person name="Han C.S."/>
            <person name="Tapia R."/>
            <person name="Land M.L."/>
            <person name="Hauser L."/>
            <person name="Kyrpides N.C."/>
            <person name="Ivanova N.N."/>
            <person name="Pagani I."/>
            <person name="Huntmann M."/>
            <person name="Wei C.L."/>
            <person name="Davenport K.W."/>
            <person name="Daligault H."/>
            <person name="Chain P.S."/>
            <person name="Chen A."/>
            <person name="Mavromatis K."/>
            <person name="Markowitz V."/>
            <person name="Szeto E."/>
            <person name="Mikhailova N."/>
            <person name="Pati A."/>
            <person name="Wagner M."/>
            <person name="Woyke T."/>
            <person name="Ollivier B."/>
            <person name="Klenk H.P."/>
            <person name="Spring S."/>
            <person name="Loy A."/>
        </authorList>
    </citation>
    <scope>NUCLEOTIDE SEQUENCE [LARGE SCALE GENOMIC DNA]</scope>
    <source>
        <strain evidence="7">ATCC 19365 / DSM 765 / NCIMB 8382 / VKM B-1628</strain>
    </source>
</reference>
<dbReference type="KEGG" id="dor:Desor_2969"/>
<dbReference type="HOGENOM" id="CLU_007207_0_0_9"/>
<evidence type="ECO:0000256" key="2">
    <source>
        <dbReference type="ARBA" id="ARBA00023002"/>
    </source>
</evidence>